<proteinExistence type="inferred from homology"/>
<evidence type="ECO:0000256" key="8">
    <source>
        <dbReference type="RuleBase" id="RU362118"/>
    </source>
</evidence>
<dbReference type="NCBIfam" id="NF005871">
    <property type="entry name" value="PRK07811.1"/>
    <property type="match status" value="1"/>
</dbReference>
<evidence type="ECO:0000256" key="7">
    <source>
        <dbReference type="ARBA" id="ARBA00083849"/>
    </source>
</evidence>
<dbReference type="GO" id="GO:0004123">
    <property type="term" value="F:cystathionine gamma-lyase activity"/>
    <property type="evidence" value="ECO:0007669"/>
    <property type="project" value="TreeGrafter"/>
</dbReference>
<dbReference type="GO" id="GO:0005737">
    <property type="term" value="C:cytoplasm"/>
    <property type="evidence" value="ECO:0007669"/>
    <property type="project" value="TreeGrafter"/>
</dbReference>
<dbReference type="Gene3D" id="3.40.640.10">
    <property type="entry name" value="Type I PLP-dependent aspartate aminotransferase-like (Major domain)"/>
    <property type="match status" value="1"/>
</dbReference>
<dbReference type="InterPro" id="IPR015424">
    <property type="entry name" value="PyrdxlP-dep_Trfase"/>
</dbReference>
<comment type="cofactor">
    <cofactor evidence="1 8">
        <name>pyridoxal 5'-phosphate</name>
        <dbReference type="ChEBI" id="CHEBI:597326"/>
    </cofactor>
</comment>
<dbReference type="GO" id="GO:0019343">
    <property type="term" value="P:cysteine biosynthetic process via cystathionine"/>
    <property type="evidence" value="ECO:0007669"/>
    <property type="project" value="TreeGrafter"/>
</dbReference>
<dbReference type="AlphaFoldDB" id="A0A075JJ69"/>
<keyword evidence="10" id="KW-1185">Reference proteome</keyword>
<dbReference type="Proteomes" id="UP000027986">
    <property type="component" value="Chromosome"/>
</dbReference>
<dbReference type="EMBL" id="CP008889">
    <property type="protein sequence ID" value="AIF41397.1"/>
    <property type="molecule type" value="Genomic_DNA"/>
</dbReference>
<protein>
    <recommendedName>
        <fullName evidence="6">Cystathionine gamma-synthase</fullName>
        <ecNumber evidence="5">2.5.1.48</ecNumber>
    </recommendedName>
    <alternativeName>
        <fullName evidence="7">O-succinylhomoserine (thiol)-lyase</fullName>
    </alternativeName>
</protein>
<dbReference type="RefSeq" id="WP_038569144.1">
    <property type="nucleotide sequence ID" value="NZ_CP008889.1"/>
</dbReference>
<dbReference type="SUPFAM" id="SSF53383">
    <property type="entry name" value="PLP-dependent transferases"/>
    <property type="match status" value="1"/>
</dbReference>
<evidence type="ECO:0000256" key="6">
    <source>
        <dbReference type="ARBA" id="ARBA00068008"/>
    </source>
</evidence>
<evidence type="ECO:0000256" key="2">
    <source>
        <dbReference type="ARBA" id="ARBA00009077"/>
    </source>
</evidence>
<dbReference type="InterPro" id="IPR015421">
    <property type="entry name" value="PyrdxlP-dep_Trfase_major"/>
</dbReference>
<dbReference type="PANTHER" id="PTHR11808">
    <property type="entry name" value="TRANS-SULFURATION ENZYME FAMILY MEMBER"/>
    <property type="match status" value="1"/>
</dbReference>
<dbReference type="Pfam" id="PF01053">
    <property type="entry name" value="Cys_Met_Meta_PP"/>
    <property type="match status" value="1"/>
</dbReference>
<gene>
    <name evidence="9" type="ORF">HX89_11085</name>
</gene>
<evidence type="ECO:0000256" key="3">
    <source>
        <dbReference type="ARBA" id="ARBA00022898"/>
    </source>
</evidence>
<evidence type="ECO:0000313" key="9">
    <source>
        <dbReference type="EMBL" id="AIF41397.1"/>
    </source>
</evidence>
<evidence type="ECO:0000256" key="1">
    <source>
        <dbReference type="ARBA" id="ARBA00001933"/>
    </source>
</evidence>
<dbReference type="Gene3D" id="3.90.1150.10">
    <property type="entry name" value="Aspartate Aminotransferase, domain 1"/>
    <property type="match status" value="1"/>
</dbReference>
<dbReference type="HOGENOM" id="CLU_018986_2_0_11"/>
<dbReference type="GO" id="GO:0030170">
    <property type="term" value="F:pyridoxal phosphate binding"/>
    <property type="evidence" value="ECO:0007669"/>
    <property type="project" value="InterPro"/>
</dbReference>
<dbReference type="CDD" id="cd00614">
    <property type="entry name" value="CGS_like"/>
    <property type="match status" value="1"/>
</dbReference>
<keyword evidence="3 8" id="KW-0663">Pyridoxal phosphate</keyword>
<dbReference type="FunFam" id="3.90.1150.10:FF:000008">
    <property type="entry name" value="Cystathionine gamma-synthase"/>
    <property type="match status" value="1"/>
</dbReference>
<dbReference type="InterPro" id="IPR000277">
    <property type="entry name" value="Cys/Met-Metab_PyrdxlP-dep_enz"/>
</dbReference>
<dbReference type="InterPro" id="IPR015422">
    <property type="entry name" value="PyrdxlP-dep_Trfase_small"/>
</dbReference>
<dbReference type="FunFam" id="3.40.640.10:FF:000009">
    <property type="entry name" value="Cystathionine gamma-synthase homolog"/>
    <property type="match status" value="1"/>
</dbReference>
<dbReference type="EC" id="2.5.1.48" evidence="5"/>
<dbReference type="GeneID" id="41841642"/>
<dbReference type="eggNOG" id="COG0626">
    <property type="taxonomic scope" value="Bacteria"/>
</dbReference>
<reference evidence="9 10" key="1">
    <citation type="submission" date="2014-07" db="EMBL/GenBank/DDBJ databases">
        <title>Genome Sequencing of Dermacoccus nishinomiyaensis.</title>
        <authorList>
            <person name="Hong K.W."/>
            <person name="Chan K.G."/>
        </authorList>
    </citation>
    <scope>NUCLEOTIDE SEQUENCE [LARGE SCALE GENOMIC DNA]</scope>
    <source>
        <strain evidence="9 10">M25</strain>
    </source>
</reference>
<dbReference type="PIRSF" id="PIRSF001434">
    <property type="entry name" value="CGS"/>
    <property type="match status" value="1"/>
</dbReference>
<evidence type="ECO:0000256" key="4">
    <source>
        <dbReference type="ARBA" id="ARBA00051441"/>
    </source>
</evidence>
<organism evidence="9 10">
    <name type="scientific">Dermacoccus nishinomiyaensis</name>
    <dbReference type="NCBI Taxonomy" id="1274"/>
    <lineage>
        <taxon>Bacteria</taxon>
        <taxon>Bacillati</taxon>
        <taxon>Actinomycetota</taxon>
        <taxon>Actinomycetes</taxon>
        <taxon>Micrococcales</taxon>
        <taxon>Dermacoccaceae</taxon>
        <taxon>Dermacoccus</taxon>
    </lineage>
</organism>
<comment type="catalytic activity">
    <reaction evidence="4">
        <text>O-succinyl-L-homoserine + L-cysteine = L,L-cystathionine + succinate + H(+)</text>
        <dbReference type="Rhea" id="RHEA:20397"/>
        <dbReference type="ChEBI" id="CHEBI:15378"/>
        <dbReference type="ChEBI" id="CHEBI:30031"/>
        <dbReference type="ChEBI" id="CHEBI:35235"/>
        <dbReference type="ChEBI" id="CHEBI:57661"/>
        <dbReference type="ChEBI" id="CHEBI:58161"/>
        <dbReference type="EC" id="2.5.1.48"/>
    </reaction>
</comment>
<dbReference type="GO" id="GO:0003962">
    <property type="term" value="F:cystathionine gamma-synthase activity"/>
    <property type="evidence" value="ECO:0007669"/>
    <property type="project" value="UniProtKB-EC"/>
</dbReference>
<evidence type="ECO:0000313" key="10">
    <source>
        <dbReference type="Proteomes" id="UP000027986"/>
    </source>
</evidence>
<sequence length="402" mass="42607">MTHDNENADLSDLSTLGFTTRAIHAGQEPDPRTGAVVPAIYQTSTYKQDGVGGLREGYEYSRSANPTRTALEECIAALEGGAKGFAFASGLAGSDTVIRSILRPGEHMVIPTDAYGGTYRLVDKVTKSWGVEYSTAPIADVDAVRAAVTDKTKLIWVETPTNPKLGIADITALAAVAHEAGALLVVDNTFASSYLQQPIALGADIVVHSTTKYSGGHSDVVGGAVVVAKNIGVPEFEDAAERIGFHQNAIGAISGPFDSWLTLRGLKTLSVRMERHCDNAEKIVEFLASRDDVTKIYYPGLASHPGHDVAVKQMKRFGGMVSFEVAGGMERALEVCNATKIFTLGESLGGVESLIEHPARMTHASVAGTDLEVPAALIRLSVGIEEADDLVADLRNALDSTR</sequence>
<evidence type="ECO:0000256" key="5">
    <source>
        <dbReference type="ARBA" id="ARBA00066530"/>
    </source>
</evidence>
<name>A0A075JJ69_9MICO</name>
<accession>A0A075JJ69</accession>
<dbReference type="KEGG" id="dni:HX89_11085"/>
<comment type="similarity">
    <text evidence="2 8">Belongs to the trans-sulfuration enzymes family.</text>
</comment>
<dbReference type="PANTHER" id="PTHR11808:SF15">
    <property type="entry name" value="CYSTATHIONINE GAMMA-LYASE"/>
    <property type="match status" value="1"/>
</dbReference>
<dbReference type="GO" id="GO:0019346">
    <property type="term" value="P:transsulfuration"/>
    <property type="evidence" value="ECO:0007669"/>
    <property type="project" value="InterPro"/>
</dbReference>
<dbReference type="OrthoDB" id="9780685at2"/>